<dbReference type="InterPro" id="IPR029016">
    <property type="entry name" value="GAF-like_dom_sf"/>
</dbReference>
<dbReference type="PROSITE" id="PS51078">
    <property type="entry name" value="ICLR_ED"/>
    <property type="match status" value="1"/>
</dbReference>
<dbReference type="PROSITE" id="PS51077">
    <property type="entry name" value="HTH_ICLR"/>
    <property type="match status" value="1"/>
</dbReference>
<reference evidence="7" key="1">
    <citation type="submission" date="2015-01" db="EMBL/GenBank/DDBJ databases">
        <authorList>
            <person name="Paterson Steve"/>
        </authorList>
    </citation>
    <scope>NUCLEOTIDE SEQUENCE [LARGE SCALE GENOMIC DNA]</scope>
    <source>
        <strain evidence="7">OBR1</strain>
    </source>
</reference>
<dbReference type="InterPro" id="IPR014757">
    <property type="entry name" value="Tscrpt_reg_IclR_C"/>
</dbReference>
<dbReference type="OrthoDB" id="9807558at2"/>
<keyword evidence="7" id="KW-1185">Reference proteome</keyword>
<organism evidence="6 7">
    <name type="scientific">Brenneria goodwinii</name>
    <dbReference type="NCBI Taxonomy" id="1109412"/>
    <lineage>
        <taxon>Bacteria</taxon>
        <taxon>Pseudomonadati</taxon>
        <taxon>Pseudomonadota</taxon>
        <taxon>Gammaproteobacteria</taxon>
        <taxon>Enterobacterales</taxon>
        <taxon>Pectobacteriaceae</taxon>
        <taxon>Brenneria</taxon>
    </lineage>
</organism>
<feature type="domain" description="IclR-ED" evidence="5">
    <location>
        <begin position="66"/>
        <end position="249"/>
    </location>
</feature>
<feature type="domain" description="HTH iclR-type" evidence="4">
    <location>
        <begin position="6"/>
        <end position="65"/>
    </location>
</feature>
<gene>
    <name evidence="6" type="ORF">BN1221_02566c</name>
</gene>
<dbReference type="GO" id="GO:0045892">
    <property type="term" value="P:negative regulation of DNA-templated transcription"/>
    <property type="evidence" value="ECO:0007669"/>
    <property type="project" value="TreeGrafter"/>
</dbReference>
<evidence type="ECO:0000313" key="6">
    <source>
        <dbReference type="EMBL" id="CPR17306.1"/>
    </source>
</evidence>
<dbReference type="Pfam" id="PF09339">
    <property type="entry name" value="HTH_IclR"/>
    <property type="match status" value="1"/>
</dbReference>
<protein>
    <submittedName>
        <fullName evidence="6">Transcriptional regulator, IclR family</fullName>
    </submittedName>
</protein>
<accession>A0A0G4JW17</accession>
<proteinExistence type="predicted"/>
<dbReference type="EMBL" id="CGIG01000001">
    <property type="protein sequence ID" value="CPR17306.1"/>
    <property type="molecule type" value="Genomic_DNA"/>
</dbReference>
<evidence type="ECO:0000259" key="5">
    <source>
        <dbReference type="PROSITE" id="PS51078"/>
    </source>
</evidence>
<dbReference type="SUPFAM" id="SSF55781">
    <property type="entry name" value="GAF domain-like"/>
    <property type="match status" value="1"/>
</dbReference>
<dbReference type="InterPro" id="IPR036390">
    <property type="entry name" value="WH_DNA-bd_sf"/>
</dbReference>
<dbReference type="Pfam" id="PF01614">
    <property type="entry name" value="IclR_C"/>
    <property type="match status" value="1"/>
</dbReference>
<dbReference type="PANTHER" id="PTHR30136:SF38">
    <property type="entry name" value="TRANSCRIPTIONAL REGULATOR"/>
    <property type="match status" value="1"/>
</dbReference>
<dbReference type="SUPFAM" id="SSF46785">
    <property type="entry name" value="Winged helix' DNA-binding domain"/>
    <property type="match status" value="1"/>
</dbReference>
<evidence type="ECO:0000256" key="2">
    <source>
        <dbReference type="ARBA" id="ARBA00023125"/>
    </source>
</evidence>
<dbReference type="SMART" id="SM00346">
    <property type="entry name" value="HTH_ICLR"/>
    <property type="match status" value="1"/>
</dbReference>
<evidence type="ECO:0000313" key="7">
    <source>
        <dbReference type="Proteomes" id="UP000044377"/>
    </source>
</evidence>
<dbReference type="STRING" id="1109412.BN1221_02566c"/>
<dbReference type="Proteomes" id="UP000044377">
    <property type="component" value="Unassembled WGS sequence"/>
</dbReference>
<sequence length="249" mass="27322">MLQTQTPAIDKTVKIFEFLSTNNGATFSQIYQGVGLPKSSTSSLLASLVAHGLLRQEKNHYYLGLRLYEFGSKAEESFDIKKLAAEPLTQLRDTTQLTCHLGVQDGGSAIYLLKLESPGAIVVRSWVGKKLSLYSSGLGKALLAWLPESAIDLYLPDENFETFTPTTIKTKTELKNELALIRQRGWAYDNAEDSEGVYCISAPIFDKNGNVIAAISASGVAFQMTPELIPQNAQRIVDTAKTISDKVNR</sequence>
<dbReference type="GO" id="GO:0003677">
    <property type="term" value="F:DNA binding"/>
    <property type="evidence" value="ECO:0007669"/>
    <property type="project" value="UniProtKB-KW"/>
</dbReference>
<dbReference type="InterPro" id="IPR050707">
    <property type="entry name" value="HTH_MetabolicPath_Reg"/>
</dbReference>
<dbReference type="GO" id="GO:0003700">
    <property type="term" value="F:DNA-binding transcription factor activity"/>
    <property type="evidence" value="ECO:0007669"/>
    <property type="project" value="TreeGrafter"/>
</dbReference>
<evidence type="ECO:0000256" key="3">
    <source>
        <dbReference type="ARBA" id="ARBA00023163"/>
    </source>
</evidence>
<name>A0A0G4JW17_9GAMM</name>
<keyword evidence="1" id="KW-0805">Transcription regulation</keyword>
<dbReference type="AlphaFoldDB" id="A0A0G4JW17"/>
<keyword evidence="2" id="KW-0238">DNA-binding</keyword>
<evidence type="ECO:0000259" key="4">
    <source>
        <dbReference type="PROSITE" id="PS51077"/>
    </source>
</evidence>
<dbReference type="Gene3D" id="3.30.450.40">
    <property type="match status" value="1"/>
</dbReference>
<dbReference type="InterPro" id="IPR005471">
    <property type="entry name" value="Tscrpt_reg_IclR_N"/>
</dbReference>
<dbReference type="PANTHER" id="PTHR30136">
    <property type="entry name" value="HELIX-TURN-HELIX TRANSCRIPTIONAL REGULATOR, ICLR FAMILY"/>
    <property type="match status" value="1"/>
</dbReference>
<keyword evidence="3" id="KW-0804">Transcription</keyword>
<dbReference type="InterPro" id="IPR036388">
    <property type="entry name" value="WH-like_DNA-bd_sf"/>
</dbReference>
<evidence type="ECO:0000256" key="1">
    <source>
        <dbReference type="ARBA" id="ARBA00023015"/>
    </source>
</evidence>
<dbReference type="Gene3D" id="1.10.10.10">
    <property type="entry name" value="Winged helix-like DNA-binding domain superfamily/Winged helix DNA-binding domain"/>
    <property type="match status" value="1"/>
</dbReference>